<accession>A0ABP0XSJ8</accession>
<evidence type="ECO:0000256" key="1">
    <source>
        <dbReference type="SAM" id="MobiDB-lite"/>
    </source>
</evidence>
<dbReference type="EMBL" id="OZ021744">
    <property type="protein sequence ID" value="CAK9311132.1"/>
    <property type="molecule type" value="Genomic_DNA"/>
</dbReference>
<proteinExistence type="predicted"/>
<reference evidence="2 3" key="1">
    <citation type="submission" date="2024-03" db="EMBL/GenBank/DDBJ databases">
        <authorList>
            <person name="Gkanogiannis A."/>
            <person name="Becerra Lopez-Lavalle L."/>
        </authorList>
    </citation>
    <scope>NUCLEOTIDE SEQUENCE [LARGE SCALE GENOMIC DNA]</scope>
</reference>
<evidence type="ECO:0000313" key="3">
    <source>
        <dbReference type="Proteomes" id="UP001642487"/>
    </source>
</evidence>
<dbReference type="Proteomes" id="UP001642487">
    <property type="component" value="Chromosome 10"/>
</dbReference>
<sequence length="90" mass="10034">MDLSAAMASQSPPFSSPTSTEIPISQMIESLSQLQKNLSIALQNHAGDQIEEERQNPKFDKLLSNIQHLKETLGMTKELDKKLNEPIQSN</sequence>
<protein>
    <submittedName>
        <fullName evidence="2">Uncharacterized protein</fullName>
    </submittedName>
</protein>
<evidence type="ECO:0000313" key="2">
    <source>
        <dbReference type="EMBL" id="CAK9311132.1"/>
    </source>
</evidence>
<feature type="region of interest" description="Disordered" evidence="1">
    <location>
        <begin position="1"/>
        <end position="21"/>
    </location>
</feature>
<feature type="compositionally biased region" description="Low complexity" evidence="1">
    <location>
        <begin position="9"/>
        <end position="21"/>
    </location>
</feature>
<keyword evidence="3" id="KW-1185">Reference proteome</keyword>
<name>A0ABP0XSJ8_9ROSI</name>
<organism evidence="2 3">
    <name type="scientific">Citrullus colocynthis</name>
    <name type="common">colocynth</name>
    <dbReference type="NCBI Taxonomy" id="252529"/>
    <lineage>
        <taxon>Eukaryota</taxon>
        <taxon>Viridiplantae</taxon>
        <taxon>Streptophyta</taxon>
        <taxon>Embryophyta</taxon>
        <taxon>Tracheophyta</taxon>
        <taxon>Spermatophyta</taxon>
        <taxon>Magnoliopsida</taxon>
        <taxon>eudicotyledons</taxon>
        <taxon>Gunneridae</taxon>
        <taxon>Pentapetalae</taxon>
        <taxon>rosids</taxon>
        <taxon>fabids</taxon>
        <taxon>Cucurbitales</taxon>
        <taxon>Cucurbitaceae</taxon>
        <taxon>Benincaseae</taxon>
        <taxon>Citrullus</taxon>
    </lineage>
</organism>
<gene>
    <name evidence="2" type="ORF">CITCOLO1_LOCUS2782</name>
</gene>